<feature type="signal peptide" evidence="6">
    <location>
        <begin position="1"/>
        <end position="18"/>
    </location>
</feature>
<name>A0A0B1T4Y8_OESDE</name>
<evidence type="ECO:0000313" key="7">
    <source>
        <dbReference type="EMBL" id="KHJ92309.1"/>
    </source>
</evidence>
<dbReference type="OrthoDB" id="1735038at2759"/>
<accession>A0A0B1T4Y8</accession>
<comment type="similarity">
    <text evidence="1">Belongs to the peptidase S28 family.</text>
</comment>
<dbReference type="GO" id="GO:0070008">
    <property type="term" value="F:serine-type exopeptidase activity"/>
    <property type="evidence" value="ECO:0007669"/>
    <property type="project" value="InterPro"/>
</dbReference>
<keyword evidence="2" id="KW-0645">Protease</keyword>
<evidence type="ECO:0000256" key="5">
    <source>
        <dbReference type="ARBA" id="ARBA00023180"/>
    </source>
</evidence>
<evidence type="ECO:0000256" key="4">
    <source>
        <dbReference type="ARBA" id="ARBA00022801"/>
    </source>
</evidence>
<keyword evidence="5" id="KW-0325">Glycoprotein</keyword>
<feature type="chain" id="PRO_5002082980" evidence="6">
    <location>
        <begin position="19"/>
        <end position="466"/>
    </location>
</feature>
<evidence type="ECO:0000256" key="6">
    <source>
        <dbReference type="SAM" id="SignalP"/>
    </source>
</evidence>
<dbReference type="GO" id="GO:0008239">
    <property type="term" value="F:dipeptidyl-peptidase activity"/>
    <property type="evidence" value="ECO:0007669"/>
    <property type="project" value="TreeGrafter"/>
</dbReference>
<dbReference type="EMBL" id="KN551430">
    <property type="protein sequence ID" value="KHJ92309.1"/>
    <property type="molecule type" value="Genomic_DNA"/>
</dbReference>
<keyword evidence="7" id="KW-0121">Carboxypeptidase</keyword>
<evidence type="ECO:0000256" key="2">
    <source>
        <dbReference type="ARBA" id="ARBA00022670"/>
    </source>
</evidence>
<protein>
    <submittedName>
        <fullName evidence="7">Serine carboxypeptidase S28</fullName>
    </submittedName>
</protein>
<dbReference type="InterPro" id="IPR008758">
    <property type="entry name" value="Peptidase_S28"/>
</dbReference>
<keyword evidence="8" id="KW-1185">Reference proteome</keyword>
<dbReference type="GO" id="GO:0004180">
    <property type="term" value="F:carboxypeptidase activity"/>
    <property type="evidence" value="ECO:0007669"/>
    <property type="project" value="UniProtKB-KW"/>
</dbReference>
<sequence length="466" mass="52903">MWAASLLCFLISLLQVEAKNNWRQPFFFQERDIFGNVDFGRFTPGGYQAGTRHLISSRRRFPAFDGRIHQRLDHFNKSLLATWEQLYYYNFKYTNSNKFKYAFLVVGGEGPLRPANDVREIHIVDENNIVVQWAKKYGAALFALEHRFYGESRPKPDTSVENLKYLNSRQAIEDIAYFINEMNKEYGSPDSVWVTFGASYAGSLALWARQAYPDIIAGAVGSSAPLEITLDFWGLKDGVGDAFRSQSGRCADNIGKAFAEMSDMMKFELGRMKLQELFALKTKNRKSLSPAVNIVCEYMENPQQDPLMNYVDARTFLREKYGYTLNDTYDDVIELFKDESYGDPDPGQRQWLWQTCTELGMFETTNGGPKGLFGHGVPLSFFIDMCSDVFGPKFDIDFIAQAVRETNKHYGGADGYKGTNVVITNGEKDPWTRLGKTTSYDDSVICLIVEGCLRCPTLLLVISSVV</sequence>
<gene>
    <name evidence="7" type="ORF">OESDEN_07807</name>
</gene>
<reference evidence="7 8" key="1">
    <citation type="submission" date="2014-03" db="EMBL/GenBank/DDBJ databases">
        <title>Draft genome of the hookworm Oesophagostomum dentatum.</title>
        <authorList>
            <person name="Mitreva M."/>
        </authorList>
    </citation>
    <scope>NUCLEOTIDE SEQUENCE [LARGE SCALE GENOMIC DNA]</scope>
    <source>
        <strain evidence="7 8">OD-Hann</strain>
    </source>
</reference>
<dbReference type="InterPro" id="IPR042269">
    <property type="entry name" value="Ser_carbopepase_S28_SKS"/>
</dbReference>
<dbReference type="AlphaFoldDB" id="A0A0B1T4Y8"/>
<keyword evidence="3 6" id="KW-0732">Signal</keyword>
<dbReference type="Gene3D" id="1.20.120.980">
    <property type="entry name" value="Serine carboxypeptidase S28, SKS domain"/>
    <property type="match status" value="1"/>
</dbReference>
<evidence type="ECO:0000256" key="1">
    <source>
        <dbReference type="ARBA" id="ARBA00011079"/>
    </source>
</evidence>
<evidence type="ECO:0000256" key="3">
    <source>
        <dbReference type="ARBA" id="ARBA00022729"/>
    </source>
</evidence>
<dbReference type="SUPFAM" id="SSF53474">
    <property type="entry name" value="alpha/beta-Hydrolases"/>
    <property type="match status" value="1"/>
</dbReference>
<dbReference type="GO" id="GO:0006508">
    <property type="term" value="P:proteolysis"/>
    <property type="evidence" value="ECO:0007669"/>
    <property type="project" value="UniProtKB-KW"/>
</dbReference>
<proteinExistence type="inferred from homology"/>
<keyword evidence="4" id="KW-0378">Hydrolase</keyword>
<dbReference type="Gene3D" id="3.40.50.1820">
    <property type="entry name" value="alpha/beta hydrolase"/>
    <property type="match status" value="1"/>
</dbReference>
<dbReference type="InterPro" id="IPR029058">
    <property type="entry name" value="AB_hydrolase_fold"/>
</dbReference>
<dbReference type="Pfam" id="PF05577">
    <property type="entry name" value="Peptidase_S28"/>
    <property type="match status" value="2"/>
</dbReference>
<dbReference type="PANTHER" id="PTHR11010">
    <property type="entry name" value="PROTEASE S28 PRO-X CARBOXYPEPTIDASE-RELATED"/>
    <property type="match status" value="1"/>
</dbReference>
<evidence type="ECO:0000313" key="8">
    <source>
        <dbReference type="Proteomes" id="UP000053660"/>
    </source>
</evidence>
<dbReference type="Proteomes" id="UP000053660">
    <property type="component" value="Unassembled WGS sequence"/>
</dbReference>
<dbReference type="PANTHER" id="PTHR11010:SF117">
    <property type="entry name" value="SERINE PROTEASE 16"/>
    <property type="match status" value="1"/>
</dbReference>
<organism evidence="7 8">
    <name type="scientific">Oesophagostomum dentatum</name>
    <name type="common">Nodular worm</name>
    <dbReference type="NCBI Taxonomy" id="61180"/>
    <lineage>
        <taxon>Eukaryota</taxon>
        <taxon>Metazoa</taxon>
        <taxon>Ecdysozoa</taxon>
        <taxon>Nematoda</taxon>
        <taxon>Chromadorea</taxon>
        <taxon>Rhabditida</taxon>
        <taxon>Rhabditina</taxon>
        <taxon>Rhabditomorpha</taxon>
        <taxon>Strongyloidea</taxon>
        <taxon>Strongylidae</taxon>
        <taxon>Oesophagostomum</taxon>
    </lineage>
</organism>